<feature type="transmembrane region" description="Helical" evidence="1">
    <location>
        <begin position="120"/>
        <end position="139"/>
    </location>
</feature>
<keyword evidence="3" id="KW-0813">Transport</keyword>
<keyword evidence="1" id="KW-0812">Transmembrane</keyword>
<keyword evidence="1" id="KW-0472">Membrane</keyword>
<dbReference type="RefSeq" id="WP_330153419.1">
    <property type="nucleotide sequence ID" value="NZ_JAUZMZ010000116.1"/>
</dbReference>
<sequence length="192" mass="20736">MPFRRHSPPRPASAAGQALRALIRSLVTIVVVGASYFRLPFDRIDDLPAAFLLVGGLISVSAVCTWQVRSVLRSRYPVQQAAEGIVATATVYFAGFSTLYVLLSQADPLGFTEPLSRMGALYFTLTVFATVGFGDIVALTDGTRAVVSVQMIANLILIAVGIRTIVFAARRRRRQVGSSTDDREDVADDEDG</sequence>
<comment type="caution">
    <text evidence="3">The sequence shown here is derived from an EMBL/GenBank/DDBJ whole genome shotgun (WGS) entry which is preliminary data.</text>
</comment>
<keyword evidence="3" id="KW-0406">Ion transport</keyword>
<dbReference type="Proteomes" id="UP001331936">
    <property type="component" value="Unassembled WGS sequence"/>
</dbReference>
<keyword evidence="3" id="KW-0407">Ion channel</keyword>
<dbReference type="SUPFAM" id="SSF81324">
    <property type="entry name" value="Voltage-gated potassium channels"/>
    <property type="match status" value="1"/>
</dbReference>
<gene>
    <name evidence="3" type="ORF">Q8814_18315</name>
</gene>
<dbReference type="Gene3D" id="1.10.287.70">
    <property type="match status" value="1"/>
</dbReference>
<evidence type="ECO:0000313" key="4">
    <source>
        <dbReference type="Proteomes" id="UP001331936"/>
    </source>
</evidence>
<reference evidence="3 4" key="1">
    <citation type="submission" date="2023-08" db="EMBL/GenBank/DDBJ databases">
        <authorList>
            <person name="Girao M."/>
            <person name="Carvalho M.F."/>
        </authorList>
    </citation>
    <scope>NUCLEOTIDE SEQUENCE [LARGE SCALE GENOMIC DNA]</scope>
    <source>
        <strain evidence="3 4">CC-R104</strain>
    </source>
</reference>
<evidence type="ECO:0000256" key="1">
    <source>
        <dbReference type="SAM" id="Phobius"/>
    </source>
</evidence>
<dbReference type="Pfam" id="PF07885">
    <property type="entry name" value="Ion_trans_2"/>
    <property type="match status" value="1"/>
</dbReference>
<organism evidence="3 4">
    <name type="scientific">Rhodococcus chondri</name>
    <dbReference type="NCBI Taxonomy" id="3065941"/>
    <lineage>
        <taxon>Bacteria</taxon>
        <taxon>Bacillati</taxon>
        <taxon>Actinomycetota</taxon>
        <taxon>Actinomycetes</taxon>
        <taxon>Mycobacteriales</taxon>
        <taxon>Nocardiaceae</taxon>
        <taxon>Rhodococcus</taxon>
    </lineage>
</organism>
<protein>
    <submittedName>
        <fullName evidence="3">Potassium channel family protein</fullName>
    </submittedName>
</protein>
<feature type="transmembrane region" description="Helical" evidence="1">
    <location>
        <begin position="151"/>
        <end position="169"/>
    </location>
</feature>
<dbReference type="GO" id="GO:0034220">
    <property type="term" value="P:monoatomic ion transmembrane transport"/>
    <property type="evidence" value="ECO:0007669"/>
    <property type="project" value="UniProtKB-KW"/>
</dbReference>
<accession>A0ABU7JVV9</accession>
<feature type="domain" description="Potassium channel" evidence="2">
    <location>
        <begin position="96"/>
        <end position="165"/>
    </location>
</feature>
<dbReference type="InterPro" id="IPR013099">
    <property type="entry name" value="K_chnl_dom"/>
</dbReference>
<feature type="transmembrane region" description="Helical" evidence="1">
    <location>
        <begin position="21"/>
        <end position="41"/>
    </location>
</feature>
<proteinExistence type="predicted"/>
<name>A0ABU7JVV9_9NOCA</name>
<evidence type="ECO:0000259" key="2">
    <source>
        <dbReference type="Pfam" id="PF07885"/>
    </source>
</evidence>
<keyword evidence="4" id="KW-1185">Reference proteome</keyword>
<feature type="transmembrane region" description="Helical" evidence="1">
    <location>
        <begin position="47"/>
        <end position="66"/>
    </location>
</feature>
<evidence type="ECO:0000313" key="3">
    <source>
        <dbReference type="EMBL" id="MEE2034044.1"/>
    </source>
</evidence>
<dbReference type="EMBL" id="JAUZMZ010000116">
    <property type="protein sequence ID" value="MEE2034044.1"/>
    <property type="molecule type" value="Genomic_DNA"/>
</dbReference>
<keyword evidence="1" id="KW-1133">Transmembrane helix</keyword>